<dbReference type="RefSeq" id="WP_058353994.1">
    <property type="nucleotide sequence ID" value="NZ_CABMMD010000200.1"/>
</dbReference>
<comment type="caution">
    <text evidence="1">The sequence shown here is derived from an EMBL/GenBank/DDBJ whole genome shotgun (WGS) entry which is preliminary data.</text>
</comment>
<dbReference type="AlphaFoldDB" id="A0A0V8QAZ8"/>
<sequence length="605" mass="72653">MEIIERDLPQLIVGLDSLDESANYIHIADVKENTNYYCPCCRGLIKPRAYKKDIDYQVKPHFYHETGGCSDETYIHYICKNWLFEKGCKFIVNSVEYEVDHIEIEKTLHTSFGDYRPDIIVTTTVGKMFYFEIKVSNKKTELYAPKWDELGNDVVEVDTRYFINQKYKNGIPEFNLIYSDGVCFIKSYSRTDYEGTIAKRKLELKRQDKLNYKIQWERLDWFWIEMQKYIVGESTDENVLESFNKLDYSDKLWCYYTIKRKSCVDLKEPFKNNINQHFLNMLDSLKNDKISILLKQVSPKIYEVQCRTEFLYLDYTLFEEETTKVKVQKGDILSLDYEEDIRKGFYRLQEHIKQCENILKHVKHISNLSYVKSIAPHSHWASEQYNFHNLYFDIEFEDYIHNKSIKEKIGDTSIVSRNISESFIEEKYNKYKNDKLVDLENEIIKTALMNNQLYQNVISELIDICNQHDYLKIRVSNDYRRITLLNGCTLVFEYEYYKQDLFGEFENDIRELFVEYINKQIEQYEKIVEYVELVNACKNKMWEITHFDGNFITLYLLEPSTNKELKFKYISLCNSNDIRKDIYDNMKYLLEYAESQYGIRFVEVR</sequence>
<dbReference type="Proteomes" id="UP000054874">
    <property type="component" value="Unassembled WGS sequence"/>
</dbReference>
<proteinExistence type="predicted"/>
<protein>
    <recommendedName>
        <fullName evidence="3">Competence protein CoiA</fullName>
    </recommendedName>
</protein>
<evidence type="ECO:0008006" key="3">
    <source>
        <dbReference type="Google" id="ProtNLM"/>
    </source>
</evidence>
<name>A0A0V8QAZ8_9FIRM</name>
<dbReference type="STRING" id="290052.ASU35_15175"/>
<accession>A0A0V8QAZ8</accession>
<dbReference type="OrthoDB" id="2078787at2"/>
<dbReference type="EMBL" id="LNAM01000200">
    <property type="protein sequence ID" value="KSV57781.1"/>
    <property type="molecule type" value="Genomic_DNA"/>
</dbReference>
<keyword evidence="2" id="KW-1185">Reference proteome</keyword>
<organism evidence="1 2">
    <name type="scientific">Acetivibrio ethanolgignens</name>
    <dbReference type="NCBI Taxonomy" id="290052"/>
    <lineage>
        <taxon>Bacteria</taxon>
        <taxon>Bacillati</taxon>
        <taxon>Bacillota</taxon>
        <taxon>Clostridia</taxon>
        <taxon>Eubacteriales</taxon>
        <taxon>Oscillospiraceae</taxon>
        <taxon>Acetivibrio</taxon>
    </lineage>
</organism>
<evidence type="ECO:0000313" key="2">
    <source>
        <dbReference type="Proteomes" id="UP000054874"/>
    </source>
</evidence>
<reference evidence="1 2" key="1">
    <citation type="submission" date="2015-11" db="EMBL/GenBank/DDBJ databases">
        <title>Butyribacter intestini gen. nov., sp. nov., a butyric acid-producing bacterium of the family Lachnospiraceae isolated from the human faeces.</title>
        <authorList>
            <person name="Zou Y."/>
            <person name="Xue W."/>
            <person name="Luo G."/>
            <person name="Lv M."/>
        </authorList>
    </citation>
    <scope>NUCLEOTIDE SEQUENCE [LARGE SCALE GENOMIC DNA]</scope>
    <source>
        <strain evidence="1 2">ACET-33324</strain>
    </source>
</reference>
<evidence type="ECO:0000313" key="1">
    <source>
        <dbReference type="EMBL" id="KSV57781.1"/>
    </source>
</evidence>
<gene>
    <name evidence="1" type="ORF">ASU35_15175</name>
</gene>